<accession>A0AAE0A5P1</accession>
<dbReference type="Proteomes" id="UP001281410">
    <property type="component" value="Unassembled WGS sequence"/>
</dbReference>
<name>A0AAE0A5P1_9ROSI</name>
<sequence length="89" mass="10427">MDEVLPLRNSKTASCRRQHAVRIEKTRRLDDGVQVDDVGCRRRWLDIVYDVDIVTKKLRLGRNGCRRRWLASTMDDGFDRDGRPEELGI</sequence>
<evidence type="ECO:0000313" key="1">
    <source>
        <dbReference type="EMBL" id="KAK3204455.1"/>
    </source>
</evidence>
<reference evidence="1" key="1">
    <citation type="journal article" date="2023" name="Plant J.">
        <title>Genome sequences and population genomics provide insights into the demographic history, inbreeding, and mutation load of two 'living fossil' tree species of Dipteronia.</title>
        <authorList>
            <person name="Feng Y."/>
            <person name="Comes H.P."/>
            <person name="Chen J."/>
            <person name="Zhu S."/>
            <person name="Lu R."/>
            <person name="Zhang X."/>
            <person name="Li P."/>
            <person name="Qiu J."/>
            <person name="Olsen K.M."/>
            <person name="Qiu Y."/>
        </authorList>
    </citation>
    <scope>NUCLEOTIDE SEQUENCE</scope>
    <source>
        <strain evidence="1">NBL</strain>
    </source>
</reference>
<dbReference type="AlphaFoldDB" id="A0AAE0A5P1"/>
<dbReference type="EMBL" id="JANJYJ010000006">
    <property type="protein sequence ID" value="KAK3204455.1"/>
    <property type="molecule type" value="Genomic_DNA"/>
</dbReference>
<protein>
    <submittedName>
        <fullName evidence="1">Uncharacterized protein</fullName>
    </submittedName>
</protein>
<keyword evidence="2" id="KW-1185">Reference proteome</keyword>
<gene>
    <name evidence="1" type="ORF">Dsin_018501</name>
</gene>
<evidence type="ECO:0000313" key="2">
    <source>
        <dbReference type="Proteomes" id="UP001281410"/>
    </source>
</evidence>
<comment type="caution">
    <text evidence="1">The sequence shown here is derived from an EMBL/GenBank/DDBJ whole genome shotgun (WGS) entry which is preliminary data.</text>
</comment>
<proteinExistence type="predicted"/>
<organism evidence="1 2">
    <name type="scientific">Dipteronia sinensis</name>
    <dbReference type="NCBI Taxonomy" id="43782"/>
    <lineage>
        <taxon>Eukaryota</taxon>
        <taxon>Viridiplantae</taxon>
        <taxon>Streptophyta</taxon>
        <taxon>Embryophyta</taxon>
        <taxon>Tracheophyta</taxon>
        <taxon>Spermatophyta</taxon>
        <taxon>Magnoliopsida</taxon>
        <taxon>eudicotyledons</taxon>
        <taxon>Gunneridae</taxon>
        <taxon>Pentapetalae</taxon>
        <taxon>rosids</taxon>
        <taxon>malvids</taxon>
        <taxon>Sapindales</taxon>
        <taxon>Sapindaceae</taxon>
        <taxon>Hippocastanoideae</taxon>
        <taxon>Acereae</taxon>
        <taxon>Dipteronia</taxon>
    </lineage>
</organism>